<keyword evidence="6 16" id="KW-0285">Flavoprotein</keyword>
<evidence type="ECO:0000256" key="4">
    <source>
        <dbReference type="ARBA" id="ARBA00016961"/>
    </source>
</evidence>
<evidence type="ECO:0000256" key="2">
    <source>
        <dbReference type="ARBA" id="ARBA00007532"/>
    </source>
</evidence>
<dbReference type="InterPro" id="IPR006258">
    <property type="entry name" value="Lipoamide_DH"/>
</dbReference>
<keyword evidence="5" id="KW-0963">Cytoplasm</keyword>
<dbReference type="Gene3D" id="3.30.390.30">
    <property type="match status" value="1"/>
</dbReference>
<dbReference type="EMBL" id="CP031092">
    <property type="protein sequence ID" value="AXF54810.1"/>
    <property type="molecule type" value="Genomic_DNA"/>
</dbReference>
<evidence type="ECO:0000256" key="8">
    <source>
        <dbReference type="ARBA" id="ARBA00023002"/>
    </source>
</evidence>
<evidence type="ECO:0000256" key="7">
    <source>
        <dbReference type="ARBA" id="ARBA00022827"/>
    </source>
</evidence>
<dbReference type="InterPro" id="IPR023753">
    <property type="entry name" value="FAD/NAD-binding_dom"/>
</dbReference>
<comment type="catalytic activity">
    <reaction evidence="12 16">
        <text>N(6)-[(R)-dihydrolipoyl]-L-lysyl-[protein] + NAD(+) = N(6)-[(R)-lipoyl]-L-lysyl-[protein] + NADH + H(+)</text>
        <dbReference type="Rhea" id="RHEA:15045"/>
        <dbReference type="Rhea" id="RHEA-COMP:10474"/>
        <dbReference type="Rhea" id="RHEA-COMP:10475"/>
        <dbReference type="ChEBI" id="CHEBI:15378"/>
        <dbReference type="ChEBI" id="CHEBI:57540"/>
        <dbReference type="ChEBI" id="CHEBI:57945"/>
        <dbReference type="ChEBI" id="CHEBI:83099"/>
        <dbReference type="ChEBI" id="CHEBI:83100"/>
        <dbReference type="EC" id="1.8.1.4"/>
    </reaction>
</comment>
<dbReference type="InterPro" id="IPR001100">
    <property type="entry name" value="Pyr_nuc-diS_OxRdtase"/>
</dbReference>
<evidence type="ECO:0000256" key="16">
    <source>
        <dbReference type="RuleBase" id="RU003692"/>
    </source>
</evidence>
<organism evidence="19 20">
    <name type="scientific">Salicibibacter kimchii</name>
    <dbReference type="NCBI Taxonomy" id="2099786"/>
    <lineage>
        <taxon>Bacteria</taxon>
        <taxon>Bacillati</taxon>
        <taxon>Bacillota</taxon>
        <taxon>Bacilli</taxon>
        <taxon>Bacillales</taxon>
        <taxon>Bacillaceae</taxon>
        <taxon>Salicibibacter</taxon>
    </lineage>
</organism>
<feature type="binding site" evidence="14">
    <location>
        <position position="280"/>
    </location>
    <ligand>
        <name>NAD(+)</name>
        <dbReference type="ChEBI" id="CHEBI:57540"/>
    </ligand>
</feature>
<evidence type="ECO:0000256" key="11">
    <source>
        <dbReference type="ARBA" id="ARBA00023284"/>
    </source>
</evidence>
<dbReference type="GO" id="GO:0005737">
    <property type="term" value="C:cytoplasm"/>
    <property type="evidence" value="ECO:0007669"/>
    <property type="project" value="UniProtKB-SubCell"/>
</dbReference>
<proteinExistence type="inferred from homology"/>
<keyword evidence="7 14" id="KW-0274">FAD</keyword>
<feature type="active site" description="Proton acceptor" evidence="13">
    <location>
        <position position="453"/>
    </location>
</feature>
<feature type="binding site" evidence="14">
    <location>
        <begin position="188"/>
        <end position="195"/>
    </location>
    <ligand>
        <name>NAD(+)</name>
        <dbReference type="ChEBI" id="CHEBI:57540"/>
    </ligand>
</feature>
<comment type="miscellaneous">
    <text evidence="16">The active site is a redox-active disulfide bond.</text>
</comment>
<feature type="binding site" evidence="14">
    <location>
        <position position="211"/>
    </location>
    <ligand>
        <name>NAD(+)</name>
        <dbReference type="ChEBI" id="CHEBI:57540"/>
    </ligand>
</feature>
<comment type="cofactor">
    <cofactor evidence="14 16">
        <name>FAD</name>
        <dbReference type="ChEBI" id="CHEBI:57692"/>
    </cofactor>
    <text evidence="14 16">Binds 1 FAD per subunit.</text>
</comment>
<feature type="binding site" evidence="14">
    <location>
        <position position="320"/>
    </location>
    <ligand>
        <name>FAD</name>
        <dbReference type="ChEBI" id="CHEBI:57692"/>
    </ligand>
</feature>
<evidence type="ECO:0000259" key="18">
    <source>
        <dbReference type="Pfam" id="PF07992"/>
    </source>
</evidence>
<dbReference type="GO" id="GO:0050660">
    <property type="term" value="F:flavin adenine dinucleotide binding"/>
    <property type="evidence" value="ECO:0007669"/>
    <property type="project" value="InterPro"/>
</dbReference>
<keyword evidence="14" id="KW-0547">Nucleotide-binding</keyword>
<dbReference type="PRINTS" id="PR00411">
    <property type="entry name" value="PNDRDTASEI"/>
</dbReference>
<reference evidence="19 20" key="1">
    <citation type="journal article" date="2018" name="J. Microbiol.">
        <title>Salicibibacter kimchii gen. nov., sp. nov., a moderately halophilic and alkalitolerant bacterium in the family Bacillaceae, isolated from kimchi.</title>
        <authorList>
            <person name="Jang J.Y."/>
            <person name="Oh Y.J."/>
            <person name="Lim S.K."/>
            <person name="Park H.K."/>
            <person name="Lee C."/>
            <person name="Kim J.Y."/>
            <person name="Lee M.A."/>
            <person name="Choi H.J."/>
        </authorList>
    </citation>
    <scope>NUCLEOTIDE SEQUENCE [LARGE SCALE GENOMIC DNA]</scope>
    <source>
        <strain evidence="19 20">NKC1-1</strain>
    </source>
</reference>
<dbReference type="SUPFAM" id="SSF51905">
    <property type="entry name" value="FAD/NAD(P)-binding domain"/>
    <property type="match status" value="1"/>
</dbReference>
<evidence type="ECO:0000256" key="15">
    <source>
        <dbReference type="PIRSR" id="PIRSR000350-4"/>
    </source>
</evidence>
<dbReference type="GO" id="GO:0004148">
    <property type="term" value="F:dihydrolipoyl dehydrogenase (NADH) activity"/>
    <property type="evidence" value="ECO:0007669"/>
    <property type="project" value="UniProtKB-EC"/>
</dbReference>
<feature type="binding site" evidence="14">
    <location>
        <position position="51"/>
    </location>
    <ligand>
        <name>FAD</name>
        <dbReference type="ChEBI" id="CHEBI:57692"/>
    </ligand>
</feature>
<dbReference type="InterPro" id="IPR016156">
    <property type="entry name" value="FAD/NAD-linked_Rdtase_dimer_sf"/>
</dbReference>
<keyword evidence="10" id="KW-1015">Disulfide bond</keyword>
<evidence type="ECO:0000256" key="10">
    <source>
        <dbReference type="ARBA" id="ARBA00023157"/>
    </source>
</evidence>
<evidence type="ECO:0000256" key="14">
    <source>
        <dbReference type="PIRSR" id="PIRSR000350-3"/>
    </source>
</evidence>
<accession>A0A345BV29</accession>
<sequence>MADEYDLVVIGAGTGGYVAAIRAAQLGNRVAIVEKEALGGTCLHKGCIPSKTLLRSAEVYREVREAASFGIDTEGVTLDFSKVQERKQSVVDQLHGGVHQLLQNENIKVFEGHARILGPSIFSPSAGSISIEYTDGRENEVLIPKHVLIATGSQPRRLKDIDFSHENVMTSDEALFMERLPASMTIIGGGVIGTEWASMLIDFGVDVTVLEAQDRLLPGEDEDISVEMKKQLEKRGVRVYLNAEVQTEEVQVEREHVAVQVVLDGENYMISAESLLVSIGREATITDIGLQNTEIQIEDGKIVTNEWGQTKEAHMYAIGDVTQGYELAHVASHQGMIAVAHMNEQSPAGLNERHMPRCTYSHPEVASLGLSETEAKAQGFHVKIGTFPLRAIGKALIQGDADGFCKFISNEANNDLLGIHMIGTNATELISEGALAMMLDAADWEVAEAVHPHPNISEVFKEAALHADRRAIHLSR</sequence>
<evidence type="ECO:0000259" key="17">
    <source>
        <dbReference type="Pfam" id="PF02852"/>
    </source>
</evidence>
<dbReference type="InterPro" id="IPR004099">
    <property type="entry name" value="Pyr_nucl-diS_OxRdtase_dimer"/>
</dbReference>
<dbReference type="PIRSF" id="PIRSF000350">
    <property type="entry name" value="Mercury_reductase_MerA"/>
    <property type="match status" value="1"/>
</dbReference>
<evidence type="ECO:0000256" key="13">
    <source>
        <dbReference type="PIRSR" id="PIRSR000350-2"/>
    </source>
</evidence>
<dbReference type="PROSITE" id="PS00076">
    <property type="entry name" value="PYRIDINE_REDOX_1"/>
    <property type="match status" value="1"/>
</dbReference>
<keyword evidence="8 16" id="KW-0560">Oxidoreductase</keyword>
<dbReference type="Proteomes" id="UP000252100">
    <property type="component" value="Chromosome"/>
</dbReference>
<feature type="domain" description="FAD/NAD(P)-binding" evidence="18">
    <location>
        <begin position="5"/>
        <end position="335"/>
    </location>
</feature>
<dbReference type="EC" id="1.8.1.4" evidence="3 16"/>
<dbReference type="PRINTS" id="PR00368">
    <property type="entry name" value="FADPNR"/>
</dbReference>
<dbReference type="PANTHER" id="PTHR22912">
    <property type="entry name" value="DISULFIDE OXIDOREDUCTASE"/>
    <property type="match status" value="1"/>
</dbReference>
<dbReference type="PANTHER" id="PTHR22912:SF217">
    <property type="entry name" value="DIHYDROLIPOYL DEHYDROGENASE"/>
    <property type="match status" value="1"/>
</dbReference>
<protein>
    <recommendedName>
        <fullName evidence="4 16">Dihydrolipoyl dehydrogenase</fullName>
        <ecNumber evidence="3 16">1.8.1.4</ecNumber>
    </recommendedName>
</protein>
<feature type="disulfide bond" description="Redox-active" evidence="15">
    <location>
        <begin position="42"/>
        <end position="47"/>
    </location>
</feature>
<dbReference type="InterPro" id="IPR036188">
    <property type="entry name" value="FAD/NAD-bd_sf"/>
</dbReference>
<feature type="binding site" evidence="14">
    <location>
        <begin position="151"/>
        <end position="153"/>
    </location>
    <ligand>
        <name>FAD</name>
        <dbReference type="ChEBI" id="CHEBI:57692"/>
    </ligand>
</feature>
<comment type="similarity">
    <text evidence="2 16">Belongs to the class-I pyridine nucleotide-disulfide oxidoreductase family.</text>
</comment>
<dbReference type="Pfam" id="PF07992">
    <property type="entry name" value="Pyr_redox_2"/>
    <property type="match status" value="1"/>
</dbReference>
<dbReference type="InterPro" id="IPR012999">
    <property type="entry name" value="Pyr_OxRdtase_I_AS"/>
</dbReference>
<evidence type="ECO:0000313" key="19">
    <source>
        <dbReference type="EMBL" id="AXF54810.1"/>
    </source>
</evidence>
<dbReference type="Gene3D" id="3.50.50.60">
    <property type="entry name" value="FAD/NAD(P)-binding domain"/>
    <property type="match status" value="2"/>
</dbReference>
<dbReference type="AlphaFoldDB" id="A0A345BV29"/>
<evidence type="ECO:0000256" key="12">
    <source>
        <dbReference type="ARBA" id="ARBA00049187"/>
    </source>
</evidence>
<dbReference type="OrthoDB" id="9800167at2"/>
<dbReference type="Pfam" id="PF02852">
    <property type="entry name" value="Pyr_redox_dim"/>
    <property type="match status" value="1"/>
</dbReference>
<keyword evidence="11 16" id="KW-0676">Redox-active center</keyword>
<dbReference type="SUPFAM" id="SSF55424">
    <property type="entry name" value="FAD/NAD-linked reductases, dimerisation (C-terminal) domain"/>
    <property type="match status" value="1"/>
</dbReference>
<evidence type="ECO:0000256" key="3">
    <source>
        <dbReference type="ARBA" id="ARBA00012608"/>
    </source>
</evidence>
<comment type="subcellular location">
    <subcellularLocation>
        <location evidence="1">Cytoplasm</location>
    </subcellularLocation>
</comment>
<dbReference type="KEGG" id="rue:DT065_01450"/>
<evidence type="ECO:0000313" key="20">
    <source>
        <dbReference type="Proteomes" id="UP000252100"/>
    </source>
</evidence>
<dbReference type="FunFam" id="3.30.390.30:FF:000001">
    <property type="entry name" value="Dihydrolipoyl dehydrogenase"/>
    <property type="match status" value="1"/>
</dbReference>
<keyword evidence="9 14" id="KW-0520">NAD</keyword>
<keyword evidence="20" id="KW-1185">Reference proteome</keyword>
<evidence type="ECO:0000256" key="1">
    <source>
        <dbReference type="ARBA" id="ARBA00004496"/>
    </source>
</evidence>
<dbReference type="InterPro" id="IPR050151">
    <property type="entry name" value="Class-I_Pyr_Nuc-Dis_Oxidored"/>
</dbReference>
<evidence type="ECO:0000256" key="6">
    <source>
        <dbReference type="ARBA" id="ARBA00022630"/>
    </source>
</evidence>
<feature type="domain" description="Pyridine nucleotide-disulphide oxidoreductase dimerisation" evidence="17">
    <location>
        <begin position="355"/>
        <end position="464"/>
    </location>
</feature>
<name>A0A345BV29_9BACI</name>
<evidence type="ECO:0000256" key="5">
    <source>
        <dbReference type="ARBA" id="ARBA00022490"/>
    </source>
</evidence>
<dbReference type="NCBIfam" id="TIGR01350">
    <property type="entry name" value="lipoamide_DH"/>
    <property type="match status" value="1"/>
</dbReference>
<dbReference type="GO" id="GO:0006103">
    <property type="term" value="P:2-oxoglutarate metabolic process"/>
    <property type="evidence" value="ECO:0007669"/>
    <property type="project" value="TreeGrafter"/>
</dbReference>
<gene>
    <name evidence="19" type="primary">lpdA</name>
    <name evidence="19" type="ORF">DT065_01450</name>
</gene>
<evidence type="ECO:0000256" key="9">
    <source>
        <dbReference type="ARBA" id="ARBA00023027"/>
    </source>
</evidence>
<dbReference type="RefSeq" id="WP_114370224.1">
    <property type="nucleotide sequence ID" value="NZ_CP031092.1"/>
</dbReference>